<keyword evidence="8" id="KW-1185">Reference proteome</keyword>
<dbReference type="SUPFAM" id="SSF57716">
    <property type="entry name" value="Glucocorticoid receptor-like (DNA-binding domain)"/>
    <property type="match status" value="1"/>
</dbReference>
<reference evidence="9" key="2">
    <citation type="submission" date="2025-08" db="UniProtKB">
        <authorList>
            <consortium name="RefSeq"/>
        </authorList>
    </citation>
    <scope>IDENTIFICATION</scope>
    <source>
        <tissue evidence="9">Leaf</tissue>
    </source>
</reference>
<evidence type="ECO:0000313" key="8">
    <source>
        <dbReference type="Proteomes" id="UP000813463"/>
    </source>
</evidence>
<evidence type="ECO:0000256" key="1">
    <source>
        <dbReference type="ARBA" id="ARBA00003732"/>
    </source>
</evidence>
<dbReference type="PROSITE" id="PS51036">
    <property type="entry name" value="ZF_A20"/>
    <property type="match status" value="1"/>
</dbReference>
<dbReference type="InterPro" id="IPR050652">
    <property type="entry name" value="AN1_A20_ZnFinger"/>
</dbReference>
<dbReference type="PROSITE" id="PS51039">
    <property type="entry name" value="ZF_AN1"/>
    <property type="match status" value="1"/>
</dbReference>
<keyword evidence="4" id="KW-0862">Zinc</keyword>
<dbReference type="AlphaFoldDB" id="A0A9R0I5U0"/>
<dbReference type="SMART" id="SM00259">
    <property type="entry name" value="ZnF_A20"/>
    <property type="match status" value="1"/>
</dbReference>
<sequence>MNNNTAMNNVQDQAQKCANGCGFYGNPATRNMCSMCYRDFLKKSAIEAEIKPSSSHIDVNNKPTTAGSSHDDIAASSNNTCTTTSVKKTVNRCGACKKRVGLTGFECRCGGVYCGSHRHPEEHSCSIDHKEIGREALSKTLYAEAADCKTSKLDYML</sequence>
<dbReference type="Pfam" id="PF01428">
    <property type="entry name" value="zf-AN1"/>
    <property type="match status" value="1"/>
</dbReference>
<dbReference type="KEGG" id="soe:110782233"/>
<name>A0A9R0I5U0_SPIOL</name>
<dbReference type="InterPro" id="IPR002653">
    <property type="entry name" value="Znf_A20"/>
</dbReference>
<dbReference type="Pfam" id="PF01754">
    <property type="entry name" value="zf-A20"/>
    <property type="match status" value="1"/>
</dbReference>
<dbReference type="Gene3D" id="4.10.1110.10">
    <property type="entry name" value="AN1-like Zinc finger"/>
    <property type="match status" value="1"/>
</dbReference>
<dbReference type="GeneID" id="110782233"/>
<dbReference type="SMART" id="SM00154">
    <property type="entry name" value="ZnF_AN1"/>
    <property type="match status" value="1"/>
</dbReference>
<dbReference type="Proteomes" id="UP000813463">
    <property type="component" value="Chromosome 3"/>
</dbReference>
<dbReference type="GO" id="GO:0008270">
    <property type="term" value="F:zinc ion binding"/>
    <property type="evidence" value="ECO:0007669"/>
    <property type="project" value="UniProtKB-KW"/>
</dbReference>
<feature type="domain" description="AN1-type" evidence="7">
    <location>
        <begin position="87"/>
        <end position="133"/>
    </location>
</feature>
<dbReference type="Gene3D" id="1.20.5.4770">
    <property type="match status" value="1"/>
</dbReference>
<accession>A0A9R0I5U0</accession>
<evidence type="ECO:0000313" key="9">
    <source>
        <dbReference type="RefSeq" id="XP_021842044.2"/>
    </source>
</evidence>
<evidence type="ECO:0000259" key="6">
    <source>
        <dbReference type="PROSITE" id="PS51036"/>
    </source>
</evidence>
<feature type="domain" description="A20-type" evidence="6">
    <location>
        <begin position="11"/>
        <end position="45"/>
    </location>
</feature>
<dbReference type="RefSeq" id="XP_021842044.2">
    <property type="nucleotide sequence ID" value="XM_021986352.2"/>
</dbReference>
<keyword evidence="2" id="KW-0479">Metal-binding</keyword>
<keyword evidence="3 5" id="KW-0863">Zinc-finger</keyword>
<dbReference type="InterPro" id="IPR035896">
    <property type="entry name" value="AN1-like_Znf"/>
</dbReference>
<evidence type="ECO:0000256" key="3">
    <source>
        <dbReference type="ARBA" id="ARBA00022771"/>
    </source>
</evidence>
<evidence type="ECO:0000256" key="2">
    <source>
        <dbReference type="ARBA" id="ARBA00022723"/>
    </source>
</evidence>
<dbReference type="PANTHER" id="PTHR10634">
    <property type="entry name" value="AN1-TYPE ZINC FINGER PROTEIN"/>
    <property type="match status" value="1"/>
</dbReference>
<dbReference type="GO" id="GO:0003677">
    <property type="term" value="F:DNA binding"/>
    <property type="evidence" value="ECO:0007669"/>
    <property type="project" value="InterPro"/>
</dbReference>
<proteinExistence type="predicted"/>
<evidence type="ECO:0000256" key="5">
    <source>
        <dbReference type="PROSITE-ProRule" id="PRU00449"/>
    </source>
</evidence>
<dbReference type="InterPro" id="IPR000058">
    <property type="entry name" value="Znf_AN1"/>
</dbReference>
<evidence type="ECO:0000259" key="7">
    <source>
        <dbReference type="PROSITE" id="PS51039"/>
    </source>
</evidence>
<protein>
    <submittedName>
        <fullName evidence="9">Zinc finger A20 and AN1 domain-containing stress-associated protein 5-like</fullName>
    </submittedName>
</protein>
<gene>
    <name evidence="9" type="primary">LOC110782233</name>
</gene>
<dbReference type="SUPFAM" id="SSF118310">
    <property type="entry name" value="AN1-like Zinc finger"/>
    <property type="match status" value="1"/>
</dbReference>
<comment type="function">
    <text evidence="1">May be involved in environmental stress response.</text>
</comment>
<evidence type="ECO:0000256" key="4">
    <source>
        <dbReference type="ARBA" id="ARBA00022833"/>
    </source>
</evidence>
<dbReference type="PANTHER" id="PTHR10634:SF98">
    <property type="entry name" value="ZINC FINGER A20 AND AN1 DOMAIN-CONTAINING STRESS-ASSOCIATED PROTEIN 3"/>
    <property type="match status" value="1"/>
</dbReference>
<reference evidence="8" key="1">
    <citation type="journal article" date="2021" name="Nat. Commun.">
        <title>Genomic analyses provide insights into spinach domestication and the genetic basis of agronomic traits.</title>
        <authorList>
            <person name="Cai X."/>
            <person name="Sun X."/>
            <person name="Xu C."/>
            <person name="Sun H."/>
            <person name="Wang X."/>
            <person name="Ge C."/>
            <person name="Zhang Z."/>
            <person name="Wang Q."/>
            <person name="Fei Z."/>
            <person name="Jiao C."/>
            <person name="Wang Q."/>
        </authorList>
    </citation>
    <scope>NUCLEOTIDE SEQUENCE [LARGE SCALE GENOMIC DNA]</scope>
    <source>
        <strain evidence="8">cv. Varoflay</strain>
    </source>
</reference>
<organism evidence="8 9">
    <name type="scientific">Spinacia oleracea</name>
    <name type="common">Spinach</name>
    <dbReference type="NCBI Taxonomy" id="3562"/>
    <lineage>
        <taxon>Eukaryota</taxon>
        <taxon>Viridiplantae</taxon>
        <taxon>Streptophyta</taxon>
        <taxon>Embryophyta</taxon>
        <taxon>Tracheophyta</taxon>
        <taxon>Spermatophyta</taxon>
        <taxon>Magnoliopsida</taxon>
        <taxon>eudicotyledons</taxon>
        <taxon>Gunneridae</taxon>
        <taxon>Pentapetalae</taxon>
        <taxon>Caryophyllales</taxon>
        <taxon>Chenopodiaceae</taxon>
        <taxon>Chenopodioideae</taxon>
        <taxon>Anserineae</taxon>
        <taxon>Spinacia</taxon>
    </lineage>
</organism>